<dbReference type="EMBL" id="PDJQ01000001">
    <property type="protein sequence ID" value="PFG73075.1"/>
    <property type="molecule type" value="Genomic_DNA"/>
</dbReference>
<dbReference type="InterPro" id="IPR050266">
    <property type="entry name" value="AB_hydrolase_sf"/>
</dbReference>
<evidence type="ECO:0000259" key="1">
    <source>
        <dbReference type="Pfam" id="PF12697"/>
    </source>
</evidence>
<comment type="caution">
    <text evidence="2">The sequence shown here is derived from an EMBL/GenBank/DDBJ whole genome shotgun (WGS) entry which is preliminary data.</text>
</comment>
<reference evidence="2 3" key="1">
    <citation type="submission" date="2017-09" db="EMBL/GenBank/DDBJ databases">
        <title>Sequencing the genomes of two abundant thermophiles in Great Basin hot springs: Thermocrinis jamiesonii and novel Chloroflexi Thermoflexus hugenholtzii.</title>
        <authorList>
            <person name="Hedlund B."/>
        </authorList>
    </citation>
    <scope>NUCLEOTIDE SEQUENCE [LARGE SCALE GENOMIC DNA]</scope>
    <source>
        <strain evidence="2 3">G233</strain>
    </source>
</reference>
<dbReference type="Pfam" id="PF12697">
    <property type="entry name" value="Abhydrolase_6"/>
    <property type="match status" value="1"/>
</dbReference>
<keyword evidence="3" id="KW-1185">Reference proteome</keyword>
<dbReference type="AlphaFoldDB" id="A0A2A9HDI2"/>
<dbReference type="Gene3D" id="3.40.50.1820">
    <property type="entry name" value="alpha/beta hydrolase"/>
    <property type="match status" value="1"/>
</dbReference>
<protein>
    <submittedName>
        <fullName evidence="2">Pimeloyl-ACP methyl ester carboxylesterase</fullName>
    </submittedName>
</protein>
<evidence type="ECO:0000313" key="2">
    <source>
        <dbReference type="EMBL" id="PFG73075.1"/>
    </source>
</evidence>
<dbReference type="InterPro" id="IPR000073">
    <property type="entry name" value="AB_hydrolase_1"/>
</dbReference>
<sequence>MNEGMRTDAPRAFRVPGDGVELQAYEWAGAEPAVFFAHATGFHARCWDEVIRRLPGVRAIAVDMRGHGLSDKPEPPYRWSHFGRDVAAAVRALGLRGALAVGHSKGGYAVTRAAALEPGAFGALLLVDPVIGPRGFRREMAEDEHFAARRRNAWSSPEEMFERFRGREPFSRWDPGVLRDYCTYGLVPNLEGEGYVLACPPRIEAAVYAGAYSDPEGDDVYDAIARVTVPVRVLRARQRLADAPMDMSGSPTSPDLARHFVRGEDVPVPQYSHFIPMEDPGFVAGQVREMLALLARGAD</sequence>
<feature type="domain" description="AB hydrolase-1" evidence="1">
    <location>
        <begin position="34"/>
        <end position="284"/>
    </location>
</feature>
<dbReference type="PANTHER" id="PTHR43798">
    <property type="entry name" value="MONOACYLGLYCEROL LIPASE"/>
    <property type="match status" value="1"/>
</dbReference>
<dbReference type="SUPFAM" id="SSF53474">
    <property type="entry name" value="alpha/beta-Hydrolases"/>
    <property type="match status" value="1"/>
</dbReference>
<organism evidence="2 3">
    <name type="scientific">Tepidiforma thermophila (strain KCTC 52669 / CGMCC 1.13589 / G233)</name>
    <dbReference type="NCBI Taxonomy" id="2761530"/>
    <lineage>
        <taxon>Bacteria</taxon>
        <taxon>Bacillati</taxon>
        <taxon>Chloroflexota</taxon>
        <taxon>Tepidiformia</taxon>
        <taxon>Tepidiformales</taxon>
        <taxon>Tepidiformaceae</taxon>
        <taxon>Tepidiforma</taxon>
    </lineage>
</organism>
<evidence type="ECO:0000313" key="3">
    <source>
        <dbReference type="Proteomes" id="UP000223071"/>
    </source>
</evidence>
<dbReference type="Proteomes" id="UP000223071">
    <property type="component" value="Unassembled WGS sequence"/>
</dbReference>
<dbReference type="RefSeq" id="WP_098502558.1">
    <property type="nucleotide sequence ID" value="NZ_PDJQ01000001.1"/>
</dbReference>
<name>A0A2A9HDI2_TEPT2</name>
<proteinExistence type="predicted"/>
<dbReference type="InterPro" id="IPR029058">
    <property type="entry name" value="AB_hydrolase_fold"/>
</dbReference>
<gene>
    <name evidence="2" type="ORF">A9A59_0268</name>
</gene>
<accession>A0A2A9HDI2</accession>